<comment type="subcellular location">
    <subcellularLocation>
        <location evidence="2 13">Mitochondrion</location>
    </subcellularLocation>
</comment>
<dbReference type="FunFam" id="3.40.630.30:FF:000049">
    <property type="entry name" value="Amino-acid acetyltransferase, mitochondrial"/>
    <property type="match status" value="1"/>
</dbReference>
<keyword evidence="7 13" id="KW-0028">Amino-acid biosynthesis</keyword>
<keyword evidence="11 13" id="KW-0012">Acyltransferase</keyword>
<feature type="domain" description="N-acetyltransferase" evidence="15">
    <location>
        <begin position="565"/>
        <end position="734"/>
    </location>
</feature>
<gene>
    <name evidence="16" type="ORF">AJ80_09599</name>
</gene>
<comment type="catalytic activity">
    <reaction evidence="12 13">
        <text>L-glutamate + acetyl-CoA = N-acetyl-L-glutamate + CoA + H(+)</text>
        <dbReference type="Rhea" id="RHEA:24292"/>
        <dbReference type="ChEBI" id="CHEBI:15378"/>
        <dbReference type="ChEBI" id="CHEBI:29985"/>
        <dbReference type="ChEBI" id="CHEBI:44337"/>
        <dbReference type="ChEBI" id="CHEBI:57287"/>
        <dbReference type="ChEBI" id="CHEBI:57288"/>
        <dbReference type="EC" id="2.3.1.1"/>
    </reaction>
</comment>
<dbReference type="InterPro" id="IPR006855">
    <property type="entry name" value="Vertebrate-like_GNAT_dom"/>
</dbReference>
<comment type="caution">
    <text evidence="16">The sequence shown here is derived from an EMBL/GenBank/DDBJ whole genome shotgun (WGS) entry which is preliminary data.</text>
</comment>
<dbReference type="UniPathway" id="UPA00068">
    <property type="reaction ID" value="UER00106"/>
</dbReference>
<dbReference type="Gene3D" id="3.40.1160.10">
    <property type="entry name" value="Acetylglutamate kinase-like"/>
    <property type="match status" value="1"/>
</dbReference>
<evidence type="ECO:0000256" key="4">
    <source>
        <dbReference type="ARBA" id="ARBA00008694"/>
    </source>
</evidence>
<evidence type="ECO:0000256" key="6">
    <source>
        <dbReference type="ARBA" id="ARBA00018802"/>
    </source>
</evidence>
<evidence type="ECO:0000256" key="7">
    <source>
        <dbReference type="ARBA" id="ARBA00022605"/>
    </source>
</evidence>
<dbReference type="GO" id="GO:0006592">
    <property type="term" value="P:ornithine biosynthetic process"/>
    <property type="evidence" value="ECO:0007669"/>
    <property type="project" value="TreeGrafter"/>
</dbReference>
<dbReference type="PROSITE" id="PS51731">
    <property type="entry name" value="GNAT_NAGS"/>
    <property type="match status" value="1"/>
</dbReference>
<evidence type="ECO:0000256" key="5">
    <source>
        <dbReference type="ARBA" id="ARBA00012697"/>
    </source>
</evidence>
<dbReference type="PANTHER" id="PTHR23342:SF4">
    <property type="entry name" value="AMINO-ACID ACETYLTRANSFERASE, MITOCHONDRIAL"/>
    <property type="match status" value="1"/>
</dbReference>
<comment type="similarity">
    <text evidence="4 13">Belongs to the acetyltransferase family.</text>
</comment>
<evidence type="ECO:0000256" key="11">
    <source>
        <dbReference type="ARBA" id="ARBA00023315"/>
    </source>
</evidence>
<dbReference type="Proteomes" id="UP000224634">
    <property type="component" value="Unassembled WGS sequence"/>
</dbReference>
<comment type="function">
    <text evidence="1 13">N-acetylglutamate synthase involved in arginine biosynthesis.</text>
</comment>
<dbReference type="EMBL" id="PDNA01000305">
    <property type="protein sequence ID" value="PGG98030.1"/>
    <property type="molecule type" value="Genomic_DNA"/>
</dbReference>
<evidence type="ECO:0000313" key="17">
    <source>
        <dbReference type="Proteomes" id="UP000224634"/>
    </source>
</evidence>
<dbReference type="GO" id="GO:0005759">
    <property type="term" value="C:mitochondrial matrix"/>
    <property type="evidence" value="ECO:0007669"/>
    <property type="project" value="TreeGrafter"/>
</dbReference>
<dbReference type="GO" id="GO:0004042">
    <property type="term" value="F:L-glutamate N-acetyltransferase activity"/>
    <property type="evidence" value="ECO:0007669"/>
    <property type="project" value="InterPro"/>
</dbReference>
<feature type="region of interest" description="Disordered" evidence="14">
    <location>
        <begin position="106"/>
        <end position="145"/>
    </location>
</feature>
<evidence type="ECO:0000256" key="12">
    <source>
        <dbReference type="ARBA" id="ARBA00048372"/>
    </source>
</evidence>
<proteinExistence type="inferred from homology"/>
<sequence>MSRKALDWPCRPRLLLQKHDRLSRSPSNNCYSPPLKKRRFSNYVGGLAAPHSLQRRDEYPLDHASEFHTGLGYRAREKLAHKDFFFSLLSSASTKREAKSYLSRFKAPKQATPAKQQQQQQQPPQQRQHQHHEPQQQTAAKQKLQVNSAHSGVNLGGIFGVSRAVEESPVFRQESNPATSQVIDVSQEKLHVALVKLKEPQLLDDQTLQGIARTLSQLSTLGMGCCVVVDTGLSQTDPSWRQSATEQAERLSAIIDAMNGPGSRQLDSNISLPSASDATLSVVSRNALLSPLSRGRILVIVPIGYTDDTQRAVSLSPDDLVFTLAKEFAGLNVHSTLDESSEETAQRVNDLQGKVSLDKVIILDPVGGIPALKQRPQISHVFVNMEQEYGDIVQELSDGIAKAAPMVKNGEDSLSALGKSNPMSKFVEMEVVSLPQEIQSTREGGRTARELQTHLNNIKLLQRSLAILPPASSGLITTPHDAANSAKAPRDPSQWSAVRTRRQRNPLIHNLLTDKPVHSPSLPVGRLRGPDDNTPVTHPTFLKKGMPLVLLPDPRIRTWTAANDGMSRLTLNDPQIDLARLVHLIEDSFNRKLDVQHYLNRVNSRLAGLIIAGEYEGGAVLTWETPPGVPDDGSPESLSRMVPYLDKFAVLKRSQGAGGVADIVFNAMVRTCFPKGVCWRSRQNNPVNKWYFERARGTWKLPETQWAMFWTTDGVPEDGEMFWDYEGVCRSIEPSWADNKHILD</sequence>
<reference evidence="16 17" key="1">
    <citation type="submission" date="2017-10" db="EMBL/GenBank/DDBJ databases">
        <title>Comparative genomics in systemic dimorphic fungi from Ajellomycetaceae.</title>
        <authorList>
            <person name="Munoz J.F."/>
            <person name="Mcewen J.G."/>
            <person name="Clay O.K."/>
            <person name="Cuomo C.A."/>
        </authorList>
    </citation>
    <scope>NUCLEOTIDE SEQUENCE [LARGE SCALE GENOMIC DNA]</scope>
    <source>
        <strain evidence="16 17">UAMH7299</strain>
    </source>
</reference>
<dbReference type="STRING" id="1447883.A0A2B7WNC8"/>
<dbReference type="InterPro" id="IPR011190">
    <property type="entry name" value="GlcNAc_Synth_fun"/>
</dbReference>
<evidence type="ECO:0000256" key="3">
    <source>
        <dbReference type="ARBA" id="ARBA00004925"/>
    </source>
</evidence>
<dbReference type="EC" id="2.3.1.1" evidence="5 13"/>
<evidence type="ECO:0000256" key="10">
    <source>
        <dbReference type="ARBA" id="ARBA00023128"/>
    </source>
</evidence>
<dbReference type="Gene3D" id="3.40.630.30">
    <property type="match status" value="1"/>
</dbReference>
<keyword evidence="9" id="KW-0809">Transit peptide</keyword>
<evidence type="ECO:0000256" key="13">
    <source>
        <dbReference type="PIRNR" id="PIRNR007892"/>
    </source>
</evidence>
<dbReference type="PANTHER" id="PTHR23342">
    <property type="entry name" value="N-ACETYLGLUTAMATE SYNTHASE"/>
    <property type="match status" value="1"/>
</dbReference>
<evidence type="ECO:0000256" key="2">
    <source>
        <dbReference type="ARBA" id="ARBA00004173"/>
    </source>
</evidence>
<feature type="region of interest" description="Disordered" evidence="14">
    <location>
        <begin position="513"/>
        <end position="533"/>
    </location>
</feature>
<dbReference type="AlphaFoldDB" id="A0A2B7WNC8"/>
<evidence type="ECO:0000256" key="8">
    <source>
        <dbReference type="ARBA" id="ARBA00022679"/>
    </source>
</evidence>
<feature type="compositionally biased region" description="Low complexity" evidence="14">
    <location>
        <begin position="108"/>
        <end position="127"/>
    </location>
</feature>
<evidence type="ECO:0000313" key="16">
    <source>
        <dbReference type="EMBL" id="PGG98030.1"/>
    </source>
</evidence>
<protein>
    <recommendedName>
        <fullName evidence="6 13">Amino-acid acetyltransferase, mitochondrial</fullName>
        <ecNumber evidence="5 13">2.3.1.1</ecNumber>
    </recommendedName>
    <alternativeName>
        <fullName evidence="13">Glutamate N-acetyltransferase</fullName>
    </alternativeName>
    <alternativeName>
        <fullName evidence="13">N-acetylglutamate synthase</fullName>
    </alternativeName>
</protein>
<name>A0A2B7WNC8_POLH7</name>
<dbReference type="OrthoDB" id="5585968at2759"/>
<accession>A0A2B7WNC8</accession>
<dbReference type="PIRSF" id="PIRSF007892">
    <property type="entry name" value="NAGS_fungal"/>
    <property type="match status" value="1"/>
</dbReference>
<evidence type="ECO:0000256" key="9">
    <source>
        <dbReference type="ARBA" id="ARBA00022946"/>
    </source>
</evidence>
<dbReference type="GO" id="GO:0006526">
    <property type="term" value="P:L-arginine biosynthetic process"/>
    <property type="evidence" value="ECO:0007669"/>
    <property type="project" value="UniProtKB-UniPathway"/>
</dbReference>
<feature type="region of interest" description="Disordered" evidence="14">
    <location>
        <begin position="480"/>
        <end position="499"/>
    </location>
</feature>
<comment type="pathway">
    <text evidence="3 13">Amino-acid biosynthesis; L-arginine biosynthesis; N(2)-acetyl-L-ornithine from L-glutamate: step 1/4.</text>
</comment>
<dbReference type="InterPro" id="IPR036393">
    <property type="entry name" value="AceGlu_kinase-like_sf"/>
</dbReference>
<keyword evidence="10 13" id="KW-0496">Mitochondrion</keyword>
<evidence type="ECO:0000256" key="14">
    <source>
        <dbReference type="SAM" id="MobiDB-lite"/>
    </source>
</evidence>
<keyword evidence="17" id="KW-1185">Reference proteome</keyword>
<keyword evidence="8 13" id="KW-0808">Transferase</keyword>
<evidence type="ECO:0000259" key="15">
    <source>
        <dbReference type="PROSITE" id="PS51731"/>
    </source>
</evidence>
<organism evidence="16 17">
    <name type="scientific">Polytolypa hystricis (strain UAMH7299)</name>
    <dbReference type="NCBI Taxonomy" id="1447883"/>
    <lineage>
        <taxon>Eukaryota</taxon>
        <taxon>Fungi</taxon>
        <taxon>Dikarya</taxon>
        <taxon>Ascomycota</taxon>
        <taxon>Pezizomycotina</taxon>
        <taxon>Eurotiomycetes</taxon>
        <taxon>Eurotiomycetidae</taxon>
        <taxon>Onygenales</taxon>
        <taxon>Onygenales incertae sedis</taxon>
        <taxon>Polytolypa</taxon>
    </lineage>
</organism>
<evidence type="ECO:0000256" key="1">
    <source>
        <dbReference type="ARBA" id="ARBA00002294"/>
    </source>
</evidence>
<dbReference type="Pfam" id="PF04768">
    <property type="entry name" value="NAT"/>
    <property type="match status" value="1"/>
</dbReference>